<feature type="domain" description="Pesticidal crystal protein Cry1Aa" evidence="1">
    <location>
        <begin position="725"/>
        <end position="785"/>
    </location>
</feature>
<dbReference type="Pfam" id="PF18449">
    <property type="entry name" value="Endotoxin_C2"/>
    <property type="match status" value="4"/>
</dbReference>
<feature type="domain" description="Pesticidal crystal protein Cry1Aa" evidence="1">
    <location>
        <begin position="401"/>
        <end position="464"/>
    </location>
</feature>
<organism evidence="2 3">
    <name type="scientific">Listeria booriae</name>
    <dbReference type="NCBI Taxonomy" id="1552123"/>
    <lineage>
        <taxon>Bacteria</taxon>
        <taxon>Bacillati</taxon>
        <taxon>Bacillota</taxon>
        <taxon>Bacilli</taxon>
        <taxon>Bacillales</taxon>
        <taxon>Listeriaceae</taxon>
        <taxon>Listeria</taxon>
    </lineage>
</organism>
<dbReference type="Gene3D" id="2.60.40.10">
    <property type="entry name" value="Immunoglobulins"/>
    <property type="match status" value="1"/>
</dbReference>
<dbReference type="AlphaFoldDB" id="A0A7X1A664"/>
<accession>A0A7X1A664</accession>
<dbReference type="InterPro" id="IPR013783">
    <property type="entry name" value="Ig-like_fold"/>
</dbReference>
<dbReference type="InterPro" id="IPR054544">
    <property type="entry name" value="Pest_crys_Cry1Aa_dom-IV"/>
</dbReference>
<dbReference type="EMBL" id="JAARMV010000002">
    <property type="protein sequence ID" value="MBC2371783.1"/>
    <property type="molecule type" value="Genomic_DNA"/>
</dbReference>
<evidence type="ECO:0000313" key="3">
    <source>
        <dbReference type="Proteomes" id="UP000546244"/>
    </source>
</evidence>
<sequence>MELEKRSLCRINIYNKGDFSMLTIKKVVKKIFKSAVLVILVCSMLENPINTYVNAAEIQKPTSKLENDLLQGSLVEYPFSNSSFSSTSTTIPNWTAVIAEKNSFPNRIIPAESASLGIKGSDGVFRLNNTTTSTIKPSGHGGFQVFTTYGTDVGLQQTITTIPGKKYTLTFNYSVDNYTVHRYQIAMYWGSVYTKVKIDDVATNVGKEAKMSLDGKIDTEASEINRGSSGTITYSFTAISDKSKLSIMGRADLGDNPPNTALITFSSPKLVSSTDAVTDSARKAVNELFVNYDVNQGSRTDISLEDIANVQTKINLVTDTIEKAALQSDLDQAKNEFITRDASKAVRELFLDNIFVNDIKPTITQANIDSAQAKVNIIGDAKNKEILQGYIDKAQKQLNPQAIEKAKEFVSNLFINSDVTKHIKGLVNQSQVDTAKALVESLKDETQKGLLLVVIEKAQKEVDAFSNAVVTGLVYTDDTVLWGGKGPSTGEIAFKIYDATGTWIKAQKVVDTTSGGVFSANLVEGWATAAKQGDPLTGSSTISLTAGDKVQAGHSAMVTIQYRYQNAIEAVNQLFINDDKTKHIKALTDQVKINAAKSLVNTVTDTMLKAKLLENIEKAQAEVDALANVIITSPIYTDATFFAGTKGQVYGEMVFKVYDSTGTWVKAQKIVTTSDTGTFGANLSGWATAARQGDPLTGNSTIQLVAGDKVQAGRSALVTIQSRYQDAIDVVNQLFIDNDSAKDIKATTTQTMIDAAQTKVSTVLDTILKAKLQESIDKAQKQLDQRAVIIAKPSVGVVTNNDTTVKGNGIPGLIIVVRIGTVDYLTTVQPNGTFSVNIPLQAADTILTVFQKNTITLSDSVSVKVANYIPSVKVTIDSVHPLQEAVTGKAPAGTKLVRILVNGIAQRTTVPEADGSFSFYTRFVTDGISTNKRLQAGDTVTVDYGNRTPENLATTIIVSAN</sequence>
<feature type="domain" description="Pesticidal crystal protein Cry1Aa" evidence="1">
    <location>
        <begin position="342"/>
        <end position="399"/>
    </location>
</feature>
<name>A0A7X1A664_9LIST</name>
<reference evidence="2 3" key="1">
    <citation type="submission" date="2020-03" db="EMBL/GenBank/DDBJ databases">
        <title>Soil Listeria distribution.</title>
        <authorList>
            <person name="Liao J."/>
            <person name="Wiedmann M."/>
        </authorList>
    </citation>
    <scope>NUCLEOTIDE SEQUENCE [LARGE SCALE GENOMIC DNA]</scope>
    <source>
        <strain evidence="2 3">FSL L7-1850</strain>
    </source>
</reference>
<evidence type="ECO:0000313" key="2">
    <source>
        <dbReference type="EMBL" id="MBC2371783.1"/>
    </source>
</evidence>
<evidence type="ECO:0000259" key="1">
    <source>
        <dbReference type="Pfam" id="PF18449"/>
    </source>
</evidence>
<dbReference type="RefSeq" id="WP_185618589.1">
    <property type="nucleotide sequence ID" value="NZ_JAARMV010000002.1"/>
</dbReference>
<comment type="caution">
    <text evidence="2">The sequence shown here is derived from an EMBL/GenBank/DDBJ whole genome shotgun (WGS) entry which is preliminary data.</text>
</comment>
<feature type="domain" description="Pesticidal crystal protein Cry1Aa" evidence="1">
    <location>
        <begin position="565"/>
        <end position="625"/>
    </location>
</feature>
<proteinExistence type="predicted"/>
<gene>
    <name evidence="2" type="ORF">HBP98_07230</name>
</gene>
<dbReference type="Proteomes" id="UP000546244">
    <property type="component" value="Unassembled WGS sequence"/>
</dbReference>
<protein>
    <recommendedName>
        <fullName evidence="1">Pesticidal crystal protein Cry1Aa domain-containing protein</fullName>
    </recommendedName>
</protein>